<organism evidence="1 2">
    <name type="scientific">Clunio marinus</name>
    <dbReference type="NCBI Taxonomy" id="568069"/>
    <lineage>
        <taxon>Eukaryota</taxon>
        <taxon>Metazoa</taxon>
        <taxon>Ecdysozoa</taxon>
        <taxon>Arthropoda</taxon>
        <taxon>Hexapoda</taxon>
        <taxon>Insecta</taxon>
        <taxon>Pterygota</taxon>
        <taxon>Neoptera</taxon>
        <taxon>Endopterygota</taxon>
        <taxon>Diptera</taxon>
        <taxon>Nematocera</taxon>
        <taxon>Chironomoidea</taxon>
        <taxon>Chironomidae</taxon>
        <taxon>Clunio</taxon>
    </lineage>
</organism>
<keyword evidence="2" id="KW-1185">Reference proteome</keyword>
<dbReference type="EMBL" id="CVRI01000064">
    <property type="protein sequence ID" value="CRL05235.1"/>
    <property type="molecule type" value="Genomic_DNA"/>
</dbReference>
<dbReference type="Proteomes" id="UP000183832">
    <property type="component" value="Unassembled WGS sequence"/>
</dbReference>
<protein>
    <submittedName>
        <fullName evidence="1">CLUMA_CG018618, isoform A</fullName>
    </submittedName>
</protein>
<reference evidence="1 2" key="1">
    <citation type="submission" date="2015-04" db="EMBL/GenBank/DDBJ databases">
        <authorList>
            <person name="Syromyatnikov M.Y."/>
            <person name="Popov V.N."/>
        </authorList>
    </citation>
    <scope>NUCLEOTIDE SEQUENCE [LARGE SCALE GENOMIC DNA]</scope>
</reference>
<accession>A0A1J1IY78</accession>
<proteinExistence type="predicted"/>
<sequence>MNFFNRFSSSHHYKQLCHLKNLQFFSRDIFSFSENVTTQIPVQSIAQNKIGIQQQVKLLYKIISESPT</sequence>
<gene>
    <name evidence="1" type="ORF">CLUMA_CG018618</name>
</gene>
<name>A0A1J1IY78_9DIPT</name>
<dbReference type="AlphaFoldDB" id="A0A1J1IY78"/>
<evidence type="ECO:0000313" key="1">
    <source>
        <dbReference type="EMBL" id="CRL05235.1"/>
    </source>
</evidence>
<evidence type="ECO:0000313" key="2">
    <source>
        <dbReference type="Proteomes" id="UP000183832"/>
    </source>
</evidence>